<dbReference type="RefSeq" id="WP_126606342.1">
    <property type="nucleotide sequence ID" value="NZ_AP025144.1"/>
</dbReference>
<keyword evidence="3" id="KW-1185">Reference proteome</keyword>
<organism evidence="2 3">
    <name type="scientific">Vibrio penaeicida</name>
    <dbReference type="NCBI Taxonomy" id="104609"/>
    <lineage>
        <taxon>Bacteria</taxon>
        <taxon>Pseudomonadati</taxon>
        <taxon>Pseudomonadota</taxon>
        <taxon>Gammaproteobacteria</taxon>
        <taxon>Vibrionales</taxon>
        <taxon>Vibrionaceae</taxon>
        <taxon>Vibrio</taxon>
    </lineage>
</organism>
<dbReference type="AlphaFoldDB" id="A0AAV5NS46"/>
<proteinExistence type="predicted"/>
<comment type="caution">
    <text evidence="2">The sequence shown here is derived from an EMBL/GenBank/DDBJ whole genome shotgun (WGS) entry which is preliminary data.</text>
</comment>
<evidence type="ECO:0000313" key="2">
    <source>
        <dbReference type="EMBL" id="GLQ73465.1"/>
    </source>
</evidence>
<feature type="coiled-coil region" evidence="1">
    <location>
        <begin position="67"/>
        <end position="94"/>
    </location>
</feature>
<reference evidence="3" key="1">
    <citation type="journal article" date="2019" name="Int. J. Syst. Evol. Microbiol.">
        <title>The Global Catalogue of Microorganisms (GCM) 10K type strain sequencing project: providing services to taxonomists for standard genome sequencing and annotation.</title>
        <authorList>
            <consortium name="The Broad Institute Genomics Platform"/>
            <consortium name="The Broad Institute Genome Sequencing Center for Infectious Disease"/>
            <person name="Wu L."/>
            <person name="Ma J."/>
        </authorList>
    </citation>
    <scope>NUCLEOTIDE SEQUENCE [LARGE SCALE GENOMIC DNA]</scope>
    <source>
        <strain evidence="3">NBRC 15640</strain>
    </source>
</reference>
<dbReference type="Proteomes" id="UP001156690">
    <property type="component" value="Unassembled WGS sequence"/>
</dbReference>
<keyword evidence="1" id="KW-0175">Coiled coil</keyword>
<dbReference type="EMBL" id="BSNX01000030">
    <property type="protein sequence ID" value="GLQ73465.1"/>
    <property type="molecule type" value="Genomic_DNA"/>
</dbReference>
<evidence type="ECO:0008006" key="4">
    <source>
        <dbReference type="Google" id="ProtNLM"/>
    </source>
</evidence>
<name>A0AAV5NS46_9VIBR</name>
<protein>
    <recommendedName>
        <fullName evidence="4">Death domain-containing protein</fullName>
    </recommendedName>
</protein>
<dbReference type="PROSITE" id="PS51257">
    <property type="entry name" value="PROKAR_LIPOPROTEIN"/>
    <property type="match status" value="1"/>
</dbReference>
<gene>
    <name evidence="2" type="ORF">GCM10007932_28250</name>
</gene>
<evidence type="ECO:0000313" key="3">
    <source>
        <dbReference type="Proteomes" id="UP001156690"/>
    </source>
</evidence>
<evidence type="ECO:0000256" key="1">
    <source>
        <dbReference type="SAM" id="Coils"/>
    </source>
</evidence>
<sequence>MKNKLLIISWFTLILALSGCALQFIASYDNETLKQIEMIDREVDRLYMDLSFTPMEERHYRLFAKRYQEVLLQIRSLERRQKRREKNTESLKQTQTLLGFWIQDDATHKKNNTLSDFIISRRTSQYRRLFDALIEGELAKK</sequence>
<accession>A0AAV5NS46</accession>